<organism evidence="4 5">
    <name type="scientific">Devosia insulae DS-56</name>
    <dbReference type="NCBI Taxonomy" id="1116389"/>
    <lineage>
        <taxon>Bacteria</taxon>
        <taxon>Pseudomonadati</taxon>
        <taxon>Pseudomonadota</taxon>
        <taxon>Alphaproteobacteria</taxon>
        <taxon>Hyphomicrobiales</taxon>
        <taxon>Devosiaceae</taxon>
        <taxon>Devosia</taxon>
    </lineage>
</organism>
<gene>
    <name evidence="4" type="ORF">VW23_021070</name>
</gene>
<comment type="subunit">
    <text evidence="1">Interacts transiently with the RNA polymerase catalytic core formed by RpoA, RpoB, RpoC and RpoZ (2 alpha, 1 beta, 1 beta' and 1 omega subunit) to form the RNA polymerase holoenzyme that can initiate transcription.</text>
</comment>
<dbReference type="InterPro" id="IPR007627">
    <property type="entry name" value="RNA_pol_sigma70_r2"/>
</dbReference>
<dbReference type="SUPFAM" id="SSF54427">
    <property type="entry name" value="NTF2-like"/>
    <property type="match status" value="1"/>
</dbReference>
<dbReference type="SUPFAM" id="SSF88946">
    <property type="entry name" value="Sigma2 domain of RNA polymerase sigma factors"/>
    <property type="match status" value="1"/>
</dbReference>
<sequence>MDAGRADAAISFEPHRPRLTRVAYRMLGSVADAEDVVQDAFLRWHTTDRSEIDNAEAFLVRVVTRLCLDVLKSSRRKREIYIGPWLPDPVVDSEADMAEDVTLPLLLALERLSPLERAAFLLHDVFGMEFEEVATAIDREPAACRQLAARARQHVHEARPRFAVDQRRGLEFAEAFFAASQTGDMAMLKSMLAADITVTADGGGKRPAGPVPIVGFDAVMKLMERMARMFASAPSQLVRFATINGLPGFVTLEADGELQTTALDIVDGKIAGIYVVRNPDKLGHLDGMALN</sequence>
<dbReference type="Pfam" id="PF04542">
    <property type="entry name" value="Sigma70_r2"/>
    <property type="match status" value="1"/>
</dbReference>
<evidence type="ECO:0000259" key="3">
    <source>
        <dbReference type="Pfam" id="PF08281"/>
    </source>
</evidence>
<reference evidence="4 5" key="1">
    <citation type="journal article" date="2015" name="Genome Announc.">
        <title>Genome Assemblies of Three Soil-Associated Devosia species: D. insulae, D. limi, and D. soli.</title>
        <authorList>
            <person name="Hassan Y.I."/>
            <person name="Lepp D."/>
            <person name="Zhou T."/>
        </authorList>
    </citation>
    <scope>NUCLEOTIDE SEQUENCE [LARGE SCALE GENOMIC DNA]</scope>
    <source>
        <strain evidence="4 5">DS-56</strain>
    </source>
</reference>
<dbReference type="NCBIfam" id="TIGR02937">
    <property type="entry name" value="sigma70-ECF"/>
    <property type="match status" value="1"/>
</dbReference>
<name>A0A1E5XPI8_9HYPH</name>
<dbReference type="RefSeq" id="WP_069910301.1">
    <property type="nucleotide sequence ID" value="NZ_LAJE02000203.1"/>
</dbReference>
<dbReference type="OrthoDB" id="9794372at2"/>
<dbReference type="PANTHER" id="PTHR30173">
    <property type="entry name" value="SIGMA 19 FACTOR"/>
    <property type="match status" value="1"/>
</dbReference>
<dbReference type="InterPro" id="IPR013249">
    <property type="entry name" value="RNA_pol_sigma70_r4_t2"/>
</dbReference>
<dbReference type="InterPro" id="IPR052704">
    <property type="entry name" value="ECF_Sigma-70_Domain"/>
</dbReference>
<dbReference type="Pfam" id="PF08281">
    <property type="entry name" value="Sigma70_r4_2"/>
    <property type="match status" value="1"/>
</dbReference>
<dbReference type="GO" id="GO:0016987">
    <property type="term" value="F:sigma factor activity"/>
    <property type="evidence" value="ECO:0007669"/>
    <property type="project" value="InterPro"/>
</dbReference>
<feature type="domain" description="RNA polymerase sigma-70 region 2" evidence="2">
    <location>
        <begin position="12"/>
        <end position="76"/>
    </location>
</feature>
<dbReference type="Gene3D" id="1.10.10.10">
    <property type="entry name" value="Winged helix-like DNA-binding domain superfamily/Winged helix DNA-binding domain"/>
    <property type="match status" value="1"/>
</dbReference>
<protein>
    <submittedName>
        <fullName evidence="4">RNA polymerase sigma factor SigJ</fullName>
    </submittedName>
</protein>
<feature type="domain" description="RNA polymerase sigma factor 70 region 4 type 2" evidence="3">
    <location>
        <begin position="105"/>
        <end position="154"/>
    </location>
</feature>
<dbReference type="InterPro" id="IPR014284">
    <property type="entry name" value="RNA_pol_sigma-70_dom"/>
</dbReference>
<evidence type="ECO:0000313" key="4">
    <source>
        <dbReference type="EMBL" id="OEO30495.1"/>
    </source>
</evidence>
<dbReference type="Gene3D" id="1.10.1740.10">
    <property type="match status" value="1"/>
</dbReference>
<dbReference type="Gene3D" id="3.10.450.50">
    <property type="match status" value="1"/>
</dbReference>
<dbReference type="InterPro" id="IPR013325">
    <property type="entry name" value="RNA_pol_sigma_r2"/>
</dbReference>
<dbReference type="NCBIfam" id="NF007214">
    <property type="entry name" value="PRK09636.1"/>
    <property type="match status" value="1"/>
</dbReference>
<dbReference type="AlphaFoldDB" id="A0A1E5XPI8"/>
<dbReference type="GO" id="GO:0006352">
    <property type="term" value="P:DNA-templated transcription initiation"/>
    <property type="evidence" value="ECO:0007669"/>
    <property type="project" value="InterPro"/>
</dbReference>
<dbReference type="InterPro" id="IPR013324">
    <property type="entry name" value="RNA_pol_sigma_r3/r4-like"/>
</dbReference>
<accession>A0A1E5XPI8</accession>
<keyword evidence="5" id="KW-1185">Reference proteome</keyword>
<dbReference type="Proteomes" id="UP000095463">
    <property type="component" value="Unassembled WGS sequence"/>
</dbReference>
<evidence type="ECO:0000313" key="5">
    <source>
        <dbReference type="Proteomes" id="UP000095463"/>
    </source>
</evidence>
<dbReference type="SUPFAM" id="SSF88659">
    <property type="entry name" value="Sigma3 and sigma4 domains of RNA polymerase sigma factors"/>
    <property type="match status" value="1"/>
</dbReference>
<dbReference type="EMBL" id="LAJE02000203">
    <property type="protein sequence ID" value="OEO30495.1"/>
    <property type="molecule type" value="Genomic_DNA"/>
</dbReference>
<dbReference type="GO" id="GO:0003677">
    <property type="term" value="F:DNA binding"/>
    <property type="evidence" value="ECO:0007669"/>
    <property type="project" value="InterPro"/>
</dbReference>
<comment type="caution">
    <text evidence="4">The sequence shown here is derived from an EMBL/GenBank/DDBJ whole genome shotgun (WGS) entry which is preliminary data.</text>
</comment>
<evidence type="ECO:0000259" key="2">
    <source>
        <dbReference type="Pfam" id="PF04542"/>
    </source>
</evidence>
<dbReference type="PANTHER" id="PTHR30173:SF43">
    <property type="entry name" value="ECF RNA POLYMERASE SIGMA FACTOR SIGI-RELATED"/>
    <property type="match status" value="1"/>
</dbReference>
<evidence type="ECO:0000256" key="1">
    <source>
        <dbReference type="ARBA" id="ARBA00011344"/>
    </source>
</evidence>
<proteinExistence type="predicted"/>
<dbReference type="InterPro" id="IPR032710">
    <property type="entry name" value="NTF2-like_dom_sf"/>
</dbReference>
<dbReference type="InterPro" id="IPR036388">
    <property type="entry name" value="WH-like_DNA-bd_sf"/>
</dbReference>